<dbReference type="PROSITE" id="PS51819">
    <property type="entry name" value="VOC"/>
    <property type="match status" value="1"/>
</dbReference>
<evidence type="ECO:0000259" key="2">
    <source>
        <dbReference type="PROSITE" id="PS51819"/>
    </source>
</evidence>
<dbReference type="GO" id="GO:0004462">
    <property type="term" value="F:lactoylglutathione lyase activity"/>
    <property type="evidence" value="ECO:0007669"/>
    <property type="project" value="InterPro"/>
</dbReference>
<dbReference type="InterPro" id="IPR018146">
    <property type="entry name" value="Glyoxalase_1_CS"/>
</dbReference>
<evidence type="ECO:0000313" key="4">
    <source>
        <dbReference type="Proteomes" id="UP001050975"/>
    </source>
</evidence>
<dbReference type="EMBL" id="BLAY01000120">
    <property type="protein sequence ID" value="GET41370.1"/>
    <property type="molecule type" value="Genomic_DNA"/>
</dbReference>
<sequence>MQIVDCLHVAVLVSDWERAEHFYGTILGLSKVDRQLKFPGVWYQIGKFQIHLIVDTTLNPELQYSEKWGRNPHIAFSVSNLDEAKQQLLEHGCELQMSTSGRAALFTKDPDGNIIEMSEAIL</sequence>
<keyword evidence="1" id="KW-0479">Metal-binding</keyword>
<evidence type="ECO:0000256" key="1">
    <source>
        <dbReference type="ARBA" id="ARBA00022723"/>
    </source>
</evidence>
<dbReference type="RefSeq" id="WP_226587606.1">
    <property type="nucleotide sequence ID" value="NZ_BLAY01000120.1"/>
</dbReference>
<dbReference type="PANTHER" id="PTHR21366">
    <property type="entry name" value="GLYOXALASE FAMILY PROTEIN"/>
    <property type="match status" value="1"/>
</dbReference>
<protein>
    <submittedName>
        <fullName evidence="3">Glyoxalase/bleomycin resistance protein/dioxygenase</fullName>
    </submittedName>
</protein>
<dbReference type="CDD" id="cd07245">
    <property type="entry name" value="VOC_like"/>
    <property type="match status" value="1"/>
</dbReference>
<keyword evidence="4" id="KW-1185">Reference proteome</keyword>
<name>A0AAV3XK11_9CYAN</name>
<dbReference type="PROSITE" id="PS00934">
    <property type="entry name" value="GLYOXALASE_I_1"/>
    <property type="match status" value="1"/>
</dbReference>
<proteinExistence type="predicted"/>
<dbReference type="InterPro" id="IPR004360">
    <property type="entry name" value="Glyas_Fos-R_dOase_dom"/>
</dbReference>
<evidence type="ECO:0000313" key="3">
    <source>
        <dbReference type="EMBL" id="GET41370.1"/>
    </source>
</evidence>
<dbReference type="InterPro" id="IPR029068">
    <property type="entry name" value="Glyas_Bleomycin-R_OHBP_Dase"/>
</dbReference>
<dbReference type="PANTHER" id="PTHR21366:SF22">
    <property type="entry name" value="VOC DOMAIN-CONTAINING PROTEIN"/>
    <property type="match status" value="1"/>
</dbReference>
<dbReference type="Pfam" id="PF00903">
    <property type="entry name" value="Glyoxalase"/>
    <property type="match status" value="1"/>
</dbReference>
<dbReference type="Gene3D" id="3.10.180.10">
    <property type="entry name" value="2,3-Dihydroxybiphenyl 1,2-Dioxygenase, domain 1"/>
    <property type="match status" value="1"/>
</dbReference>
<feature type="domain" description="VOC" evidence="2">
    <location>
        <begin position="5"/>
        <end position="120"/>
    </location>
</feature>
<reference evidence="3" key="1">
    <citation type="submission" date="2019-10" db="EMBL/GenBank/DDBJ databases">
        <title>Draft genome sequece of Microseira wollei NIES-4236.</title>
        <authorList>
            <person name="Yamaguchi H."/>
            <person name="Suzuki S."/>
            <person name="Kawachi M."/>
        </authorList>
    </citation>
    <scope>NUCLEOTIDE SEQUENCE</scope>
    <source>
        <strain evidence="3">NIES-4236</strain>
    </source>
</reference>
<accession>A0AAV3XK11</accession>
<dbReference type="SUPFAM" id="SSF54593">
    <property type="entry name" value="Glyoxalase/Bleomycin resistance protein/Dihydroxybiphenyl dioxygenase"/>
    <property type="match status" value="1"/>
</dbReference>
<dbReference type="Proteomes" id="UP001050975">
    <property type="component" value="Unassembled WGS sequence"/>
</dbReference>
<comment type="caution">
    <text evidence="3">The sequence shown here is derived from an EMBL/GenBank/DDBJ whole genome shotgun (WGS) entry which is preliminary data.</text>
</comment>
<gene>
    <name evidence="3" type="ORF">MiSe_61820</name>
</gene>
<dbReference type="InterPro" id="IPR050383">
    <property type="entry name" value="GlyoxalaseI/FosfomycinResist"/>
</dbReference>
<dbReference type="InterPro" id="IPR037523">
    <property type="entry name" value="VOC_core"/>
</dbReference>
<organism evidence="3 4">
    <name type="scientific">Microseira wollei NIES-4236</name>
    <dbReference type="NCBI Taxonomy" id="2530354"/>
    <lineage>
        <taxon>Bacteria</taxon>
        <taxon>Bacillati</taxon>
        <taxon>Cyanobacteriota</taxon>
        <taxon>Cyanophyceae</taxon>
        <taxon>Oscillatoriophycideae</taxon>
        <taxon>Aerosakkonematales</taxon>
        <taxon>Aerosakkonemataceae</taxon>
        <taxon>Microseira</taxon>
    </lineage>
</organism>
<dbReference type="AlphaFoldDB" id="A0AAV3XK11"/>
<dbReference type="GO" id="GO:0046872">
    <property type="term" value="F:metal ion binding"/>
    <property type="evidence" value="ECO:0007669"/>
    <property type="project" value="UniProtKB-KW"/>
</dbReference>